<dbReference type="Proteomes" id="UP000199009">
    <property type="component" value="Chromosome I"/>
</dbReference>
<evidence type="ECO:0000313" key="3">
    <source>
        <dbReference type="Proteomes" id="UP000199009"/>
    </source>
</evidence>
<evidence type="ECO:0008006" key="4">
    <source>
        <dbReference type="Google" id="ProtNLM"/>
    </source>
</evidence>
<organism evidence="2 3">
    <name type="scientific">Microbacterium pygmaeum</name>
    <dbReference type="NCBI Taxonomy" id="370764"/>
    <lineage>
        <taxon>Bacteria</taxon>
        <taxon>Bacillati</taxon>
        <taxon>Actinomycetota</taxon>
        <taxon>Actinomycetes</taxon>
        <taxon>Micrococcales</taxon>
        <taxon>Microbacteriaceae</taxon>
        <taxon>Microbacterium</taxon>
    </lineage>
</organism>
<feature type="transmembrane region" description="Helical" evidence="1">
    <location>
        <begin position="21"/>
        <end position="45"/>
    </location>
</feature>
<evidence type="ECO:0000256" key="1">
    <source>
        <dbReference type="SAM" id="Phobius"/>
    </source>
</evidence>
<dbReference type="AlphaFoldDB" id="A0A1G8DVN9"/>
<keyword evidence="1" id="KW-0472">Membrane</keyword>
<evidence type="ECO:0000313" key="2">
    <source>
        <dbReference type="EMBL" id="SDH61776.1"/>
    </source>
</evidence>
<keyword evidence="3" id="KW-1185">Reference proteome</keyword>
<name>A0A1G8DVN9_9MICO</name>
<reference evidence="2 3" key="1">
    <citation type="submission" date="2016-10" db="EMBL/GenBank/DDBJ databases">
        <authorList>
            <person name="de Groot N.N."/>
        </authorList>
    </citation>
    <scope>NUCLEOTIDE SEQUENCE [LARGE SCALE GENOMIC DNA]</scope>
    <source>
        <strain evidence="2 3">DSM 23142</strain>
    </source>
</reference>
<dbReference type="EMBL" id="LT629692">
    <property type="protein sequence ID" value="SDH61776.1"/>
    <property type="molecule type" value="Genomic_DNA"/>
</dbReference>
<dbReference type="OrthoDB" id="4772924at2"/>
<dbReference type="STRING" id="370764.SAMN04489810_3463"/>
<protein>
    <recommendedName>
        <fullName evidence="4">DUF218 domain-containing protein</fullName>
    </recommendedName>
</protein>
<keyword evidence="1" id="KW-0812">Transmembrane</keyword>
<proteinExistence type="predicted"/>
<sequence>MLLSLIGRPDREQIMGTRRRWAIAAASAAAVLLVVAGAGLPAYVFPPTEKVGTADLIYVIGPPTIERIRAAEALRDQGVADRILISVPLEGEQSAKNQSICDEDYVDCVHPKPFTTAGEAGVLNDYAPGERVVVLTFTPHVARTRYIFDRCYSGQTVVEPVDASLNIVEWAYQYAYQSVAFVKAMVSKCPDARVS</sequence>
<gene>
    <name evidence="2" type="ORF">SAMN04489810_3463</name>
</gene>
<accession>A0A1G8DVN9</accession>
<keyword evidence="1" id="KW-1133">Transmembrane helix</keyword>